<evidence type="ECO:0000313" key="3">
    <source>
        <dbReference type="Proteomes" id="UP000887577"/>
    </source>
</evidence>
<evidence type="ECO:0000259" key="2">
    <source>
        <dbReference type="PROSITE" id="PS50033"/>
    </source>
</evidence>
<feature type="compositionally biased region" description="Low complexity" evidence="1">
    <location>
        <begin position="1"/>
        <end position="20"/>
    </location>
</feature>
<evidence type="ECO:0000256" key="1">
    <source>
        <dbReference type="SAM" id="MobiDB-lite"/>
    </source>
</evidence>
<reference evidence="4" key="1">
    <citation type="submission" date="2022-11" db="UniProtKB">
        <authorList>
            <consortium name="WormBaseParasite"/>
        </authorList>
    </citation>
    <scope>IDENTIFICATION</scope>
</reference>
<feature type="compositionally biased region" description="Low complexity" evidence="1">
    <location>
        <begin position="66"/>
        <end position="77"/>
    </location>
</feature>
<dbReference type="InterPro" id="IPR001012">
    <property type="entry name" value="UBX_dom"/>
</dbReference>
<feature type="domain" description="UBX" evidence="2">
    <location>
        <begin position="177"/>
        <end position="268"/>
    </location>
</feature>
<feature type="region of interest" description="Disordered" evidence="1">
    <location>
        <begin position="123"/>
        <end position="153"/>
    </location>
</feature>
<evidence type="ECO:0000313" key="4">
    <source>
        <dbReference type="WBParaSite" id="PSU_v2.g10036.t1"/>
    </source>
</evidence>
<dbReference type="PANTHER" id="PTHR23322:SF1">
    <property type="entry name" value="FAS-ASSOCIATED FACTOR 2"/>
    <property type="match status" value="1"/>
</dbReference>
<sequence>MSSHFSSSSRDYRKSSLSSSFGQNSRSYDRDVRREYDRDIRRPYQNRQKDQQQKPKPYVNPKWKKQQQPQPQQHQQKSNITSGIVYRTSDADLKKVFKPTNGHWETTDLKEFEKLAKNLREAFPTQNTVEKEEECEKEPLGSNKEEDKDLKETEAKNQKLAGIRQILQYQVGKLPEPVEDAIRVSIKFPCGSNLIRRFCSTDSLEVLFNIVFAHQKCPEDFSLLSSYPRKELPCAPDWYKEYGTVAERTGGIQSFKEAGLDSSVGVIVKDNRAQ</sequence>
<dbReference type="PROSITE" id="PS50033">
    <property type="entry name" value="UBX"/>
    <property type="match status" value="1"/>
</dbReference>
<feature type="compositionally biased region" description="Basic and acidic residues" evidence="1">
    <location>
        <begin position="137"/>
        <end position="153"/>
    </location>
</feature>
<dbReference type="Gene3D" id="3.10.20.90">
    <property type="entry name" value="Phosphatidylinositol 3-kinase Catalytic Subunit, Chain A, domain 1"/>
    <property type="match status" value="1"/>
</dbReference>
<accession>A0A914XU26</accession>
<dbReference type="PANTHER" id="PTHR23322">
    <property type="entry name" value="FAS-ASSOCIATED PROTEIN"/>
    <property type="match status" value="1"/>
</dbReference>
<dbReference type="GO" id="GO:0036503">
    <property type="term" value="P:ERAD pathway"/>
    <property type="evidence" value="ECO:0007669"/>
    <property type="project" value="TreeGrafter"/>
</dbReference>
<dbReference type="InterPro" id="IPR029071">
    <property type="entry name" value="Ubiquitin-like_domsf"/>
</dbReference>
<dbReference type="GO" id="GO:0005783">
    <property type="term" value="C:endoplasmic reticulum"/>
    <property type="evidence" value="ECO:0007669"/>
    <property type="project" value="TreeGrafter"/>
</dbReference>
<keyword evidence="3" id="KW-1185">Reference proteome</keyword>
<dbReference type="Proteomes" id="UP000887577">
    <property type="component" value="Unplaced"/>
</dbReference>
<dbReference type="AlphaFoldDB" id="A0A914XU26"/>
<organism evidence="3 4">
    <name type="scientific">Panagrolaimus superbus</name>
    <dbReference type="NCBI Taxonomy" id="310955"/>
    <lineage>
        <taxon>Eukaryota</taxon>
        <taxon>Metazoa</taxon>
        <taxon>Ecdysozoa</taxon>
        <taxon>Nematoda</taxon>
        <taxon>Chromadorea</taxon>
        <taxon>Rhabditida</taxon>
        <taxon>Tylenchina</taxon>
        <taxon>Panagrolaimomorpha</taxon>
        <taxon>Panagrolaimoidea</taxon>
        <taxon>Panagrolaimidae</taxon>
        <taxon>Panagrolaimus</taxon>
    </lineage>
</organism>
<protein>
    <submittedName>
        <fullName evidence="4">UBX domain-containing protein</fullName>
    </submittedName>
</protein>
<dbReference type="SUPFAM" id="SSF54236">
    <property type="entry name" value="Ubiquitin-like"/>
    <property type="match status" value="1"/>
</dbReference>
<dbReference type="WBParaSite" id="PSU_v2.g10036.t1">
    <property type="protein sequence ID" value="PSU_v2.g10036.t1"/>
    <property type="gene ID" value="PSU_v2.g10036"/>
</dbReference>
<feature type="region of interest" description="Disordered" evidence="1">
    <location>
        <begin position="1"/>
        <end position="85"/>
    </location>
</feature>
<dbReference type="InterPro" id="IPR050730">
    <property type="entry name" value="UBX_domain-protein"/>
</dbReference>
<dbReference type="GO" id="GO:0043130">
    <property type="term" value="F:ubiquitin binding"/>
    <property type="evidence" value="ECO:0007669"/>
    <property type="project" value="TreeGrafter"/>
</dbReference>
<feature type="compositionally biased region" description="Basic and acidic residues" evidence="1">
    <location>
        <begin position="27"/>
        <end position="53"/>
    </location>
</feature>
<name>A0A914XU26_9BILA</name>
<dbReference type="Pfam" id="PF00789">
    <property type="entry name" value="UBX"/>
    <property type="match status" value="1"/>
</dbReference>
<proteinExistence type="predicted"/>